<dbReference type="GO" id="GO:0016192">
    <property type="term" value="P:vesicle-mediated transport"/>
    <property type="evidence" value="ECO:0007669"/>
    <property type="project" value="InterPro"/>
</dbReference>
<feature type="compositionally biased region" description="Low complexity" evidence="6">
    <location>
        <begin position="184"/>
        <end position="197"/>
    </location>
</feature>
<proteinExistence type="predicted"/>
<feature type="compositionally biased region" description="Basic and acidic residues" evidence="6">
    <location>
        <begin position="198"/>
        <end position="209"/>
    </location>
</feature>
<evidence type="ECO:0000256" key="4">
    <source>
        <dbReference type="ARBA" id="ARBA00022833"/>
    </source>
</evidence>
<name>A0AAW1P7U0_9CHLO</name>
<dbReference type="Gene3D" id="1.10.220.150">
    <property type="entry name" value="Arf GTPase activating protein"/>
    <property type="match status" value="1"/>
</dbReference>
<evidence type="ECO:0000256" key="6">
    <source>
        <dbReference type="SAM" id="MobiDB-lite"/>
    </source>
</evidence>
<sequence length="619" mass="63877">MASAESLKILRELQSRPDNKVCVDCNTKNPQWASVSYGVFMCLECSGKHRGLGVHISFVRSVTMDAWSPEQLKKMQLGGNDALNKFFKQYGVDKYTDIKEKYNSPAAEYYRDKIRAEVEGRTYVAPPPQAAASGRSSSLPRNSRSFGKKDDWDDWGDSGSTADRTGHMKGSRSTGNIADGNSKASSEYSLSQLQQSAAHKETFFSRKMQENASRPEGLPPSQGGKYVGFGSGGSTSPAPAQRGGGAHGIDDVTAMLSRGLTSISSVAGSAASQASTHIQHTNLQQSAAVVAEKSKEYGTKTWSFLKTAYAGVASNVETLARENGYKIDLGAKNLQHQQQRPNGSAFRDEEERFNMGGISSSDYVSDSRHASQDREVGSGGSNGQPANSSSAFGGFDAEPADDAWGNGFAHGGKSSQPSSSGRGLLQALAPAVLPVVANNTVPVNTTGLGTAANLTTAPPTNVTVVPPPVITTPANISAVNLTALNAINTTQLNASALAAPSAQQLSLAAALSAVAAAKSVAQASVYVASVSESTDFYIRRQAFAGGNAAAAGAGAAAVAAGLAGQDAVAVFTGLAADAANAAIYFASFGDSVGANTAAVVSANNAISAANTFIALLASM</sequence>
<protein>
    <recommendedName>
        <fullName evidence="7">Arf-GAP domain-containing protein</fullName>
    </recommendedName>
</protein>
<evidence type="ECO:0000313" key="8">
    <source>
        <dbReference type="EMBL" id="KAK9804403.1"/>
    </source>
</evidence>
<evidence type="ECO:0000256" key="1">
    <source>
        <dbReference type="ARBA" id="ARBA00022468"/>
    </source>
</evidence>
<dbReference type="InterPro" id="IPR044519">
    <property type="entry name" value="ARF_GAP_AGD6/7"/>
</dbReference>
<dbReference type="AlphaFoldDB" id="A0AAW1P7U0"/>
<feature type="compositionally biased region" description="Basic and acidic residues" evidence="6">
    <location>
        <begin position="365"/>
        <end position="376"/>
    </location>
</feature>
<dbReference type="GO" id="GO:0008270">
    <property type="term" value="F:zinc ion binding"/>
    <property type="evidence" value="ECO:0007669"/>
    <property type="project" value="UniProtKB-KW"/>
</dbReference>
<keyword evidence="1" id="KW-0343">GTPase activation</keyword>
<gene>
    <name evidence="8" type="ORF">WJX72_011117</name>
</gene>
<comment type="caution">
    <text evidence="8">The sequence shown here is derived from an EMBL/GenBank/DDBJ whole genome shotgun (WGS) entry which is preliminary data.</text>
</comment>
<keyword evidence="9" id="KW-1185">Reference proteome</keyword>
<feature type="region of interest" description="Disordered" evidence="6">
    <location>
        <begin position="126"/>
        <end position="245"/>
    </location>
</feature>
<dbReference type="InterPro" id="IPR001164">
    <property type="entry name" value="ArfGAP_dom"/>
</dbReference>
<dbReference type="EMBL" id="JALJOR010000018">
    <property type="protein sequence ID" value="KAK9804403.1"/>
    <property type="molecule type" value="Genomic_DNA"/>
</dbReference>
<dbReference type="FunFam" id="1.10.220.150:FF:000014">
    <property type="entry name" value="ADP-ribosylation factor GTPase-activating protein"/>
    <property type="match status" value="1"/>
</dbReference>
<accession>A0AAW1P7U0</accession>
<dbReference type="InterPro" id="IPR038508">
    <property type="entry name" value="ArfGAP_dom_sf"/>
</dbReference>
<reference evidence="8 9" key="1">
    <citation type="journal article" date="2024" name="Nat. Commun.">
        <title>Phylogenomics reveals the evolutionary origins of lichenization in chlorophyte algae.</title>
        <authorList>
            <person name="Puginier C."/>
            <person name="Libourel C."/>
            <person name="Otte J."/>
            <person name="Skaloud P."/>
            <person name="Haon M."/>
            <person name="Grisel S."/>
            <person name="Petersen M."/>
            <person name="Berrin J.G."/>
            <person name="Delaux P.M."/>
            <person name="Dal Grande F."/>
            <person name="Keller J."/>
        </authorList>
    </citation>
    <scope>NUCLEOTIDE SEQUENCE [LARGE SCALE GENOMIC DNA]</scope>
    <source>
        <strain evidence="8 9">SAG 2043</strain>
    </source>
</reference>
<dbReference type="GO" id="GO:0005096">
    <property type="term" value="F:GTPase activator activity"/>
    <property type="evidence" value="ECO:0007669"/>
    <property type="project" value="UniProtKB-KW"/>
</dbReference>
<dbReference type="Pfam" id="PF01412">
    <property type="entry name" value="ArfGap"/>
    <property type="match status" value="1"/>
</dbReference>
<organism evidence="8 9">
    <name type="scientific">[Myrmecia] bisecta</name>
    <dbReference type="NCBI Taxonomy" id="41462"/>
    <lineage>
        <taxon>Eukaryota</taxon>
        <taxon>Viridiplantae</taxon>
        <taxon>Chlorophyta</taxon>
        <taxon>core chlorophytes</taxon>
        <taxon>Trebouxiophyceae</taxon>
        <taxon>Trebouxiales</taxon>
        <taxon>Trebouxiaceae</taxon>
        <taxon>Myrmecia</taxon>
    </lineage>
</organism>
<feature type="region of interest" description="Disordered" evidence="6">
    <location>
        <begin position="356"/>
        <end position="422"/>
    </location>
</feature>
<dbReference type="PRINTS" id="PR00405">
    <property type="entry name" value="REVINTRACTNG"/>
</dbReference>
<evidence type="ECO:0000256" key="3">
    <source>
        <dbReference type="ARBA" id="ARBA00022771"/>
    </source>
</evidence>
<dbReference type="InterPro" id="IPR037278">
    <property type="entry name" value="ARFGAP/RecO"/>
</dbReference>
<feature type="compositionally biased region" description="Polar residues" evidence="6">
    <location>
        <begin position="134"/>
        <end position="145"/>
    </location>
</feature>
<evidence type="ECO:0000256" key="5">
    <source>
        <dbReference type="PROSITE-ProRule" id="PRU00288"/>
    </source>
</evidence>
<dbReference type="CDD" id="cd08830">
    <property type="entry name" value="ArfGap_ArfGap1"/>
    <property type="match status" value="1"/>
</dbReference>
<keyword evidence="3 5" id="KW-0863">Zinc-finger</keyword>
<dbReference type="Proteomes" id="UP001489004">
    <property type="component" value="Unassembled WGS sequence"/>
</dbReference>
<feature type="domain" description="Arf-GAP" evidence="7">
    <location>
        <begin position="4"/>
        <end position="123"/>
    </location>
</feature>
<dbReference type="SUPFAM" id="SSF57863">
    <property type="entry name" value="ArfGap/RecO-like zinc finger"/>
    <property type="match status" value="1"/>
</dbReference>
<keyword evidence="2" id="KW-0479">Metal-binding</keyword>
<dbReference type="PROSITE" id="PS50115">
    <property type="entry name" value="ARFGAP"/>
    <property type="match status" value="1"/>
</dbReference>
<dbReference type="PANTHER" id="PTHR47021:SF4">
    <property type="entry name" value="ADP-RIBOSYLATION FACTOR GTPASE-ACTIVATING PROTEIN AGD6-RELATED"/>
    <property type="match status" value="1"/>
</dbReference>
<keyword evidence="4" id="KW-0862">Zinc</keyword>
<evidence type="ECO:0000313" key="9">
    <source>
        <dbReference type="Proteomes" id="UP001489004"/>
    </source>
</evidence>
<evidence type="ECO:0000259" key="7">
    <source>
        <dbReference type="PROSITE" id="PS50115"/>
    </source>
</evidence>
<evidence type="ECO:0000256" key="2">
    <source>
        <dbReference type="ARBA" id="ARBA00022723"/>
    </source>
</evidence>
<dbReference type="SMART" id="SM00105">
    <property type="entry name" value="ArfGap"/>
    <property type="match status" value="1"/>
</dbReference>
<dbReference type="PANTHER" id="PTHR47021">
    <property type="entry name" value="ADP-RIBOSYLATION FACTOR GTPASE-ACTIVATING PROTEIN AGD6-RELATED"/>
    <property type="match status" value="1"/>
</dbReference>